<sequence>MATGSVVTLGVSTERGAVHAVALAEAGGTLSDRMLLRRTVRAGGDSKAEVAVAVQNALEALTAEVADEHEIAGAAVSYRDAAERRAIVTRLAATAWNTASLVSAKSAHLHVAGAMTWLDEFDNLLVYEAVPGYQAMTLLDPGRHRVLTAYGQTGAPTPDALRTGVSAAWDQFEAAAARPGAVVLIGSSADAPAVREAVAGFGVPVLPCRLAPFAPAAGAALVALGDAKVVPVTIAPRSKRGTAMVAAAASVLAGGLVGGGAYAALNGGTQPVDNTAVSSGPGAEPARPGPAAAAVPGLRDAADTGSAQTGSAGGIDSGSDLQVTPAQEPAPGAPYDTMSPNPQLENPGRFPLSYPTELYGDAPQDEPLPLEPVVPPVHDIPAAAPAVPGTGIPLSMRPAEAVTPNGMSQSAD</sequence>
<protein>
    <recommendedName>
        <fullName evidence="4">Molecular chaperone</fullName>
    </recommendedName>
</protein>
<evidence type="ECO:0000313" key="2">
    <source>
        <dbReference type="EMBL" id="MFC4376883.1"/>
    </source>
</evidence>
<evidence type="ECO:0000256" key="1">
    <source>
        <dbReference type="SAM" id="MobiDB-lite"/>
    </source>
</evidence>
<feature type="region of interest" description="Disordered" evidence="1">
    <location>
        <begin position="273"/>
        <end position="375"/>
    </location>
</feature>
<evidence type="ECO:0000313" key="3">
    <source>
        <dbReference type="Proteomes" id="UP001595844"/>
    </source>
</evidence>
<gene>
    <name evidence="2" type="ORF">ACFO5K_22595</name>
</gene>
<dbReference type="EMBL" id="JBHSDL010000028">
    <property type="protein sequence ID" value="MFC4376883.1"/>
    <property type="molecule type" value="Genomic_DNA"/>
</dbReference>
<evidence type="ECO:0008006" key="4">
    <source>
        <dbReference type="Google" id="ProtNLM"/>
    </source>
</evidence>
<organism evidence="2 3">
    <name type="scientific">Nocardia halotolerans</name>
    <dbReference type="NCBI Taxonomy" id="1755878"/>
    <lineage>
        <taxon>Bacteria</taxon>
        <taxon>Bacillati</taxon>
        <taxon>Actinomycetota</taxon>
        <taxon>Actinomycetes</taxon>
        <taxon>Mycobacteriales</taxon>
        <taxon>Nocardiaceae</taxon>
        <taxon>Nocardia</taxon>
    </lineage>
</organism>
<dbReference type="RefSeq" id="WP_378566544.1">
    <property type="nucleotide sequence ID" value="NZ_JBHSDL010000028.1"/>
</dbReference>
<accession>A0ABV8VNG7</accession>
<comment type="caution">
    <text evidence="2">The sequence shown here is derived from an EMBL/GenBank/DDBJ whole genome shotgun (WGS) entry which is preliminary data.</text>
</comment>
<keyword evidence="3" id="KW-1185">Reference proteome</keyword>
<proteinExistence type="predicted"/>
<name>A0ABV8VNG7_9NOCA</name>
<feature type="region of interest" description="Disordered" evidence="1">
    <location>
        <begin position="389"/>
        <end position="412"/>
    </location>
</feature>
<reference evidence="3" key="1">
    <citation type="journal article" date="2019" name="Int. J. Syst. Evol. Microbiol.">
        <title>The Global Catalogue of Microorganisms (GCM) 10K type strain sequencing project: providing services to taxonomists for standard genome sequencing and annotation.</title>
        <authorList>
            <consortium name="The Broad Institute Genomics Platform"/>
            <consortium name="The Broad Institute Genome Sequencing Center for Infectious Disease"/>
            <person name="Wu L."/>
            <person name="Ma J."/>
        </authorList>
    </citation>
    <scope>NUCLEOTIDE SEQUENCE [LARGE SCALE GENOMIC DNA]</scope>
    <source>
        <strain evidence="3">IBRC-M 10490</strain>
    </source>
</reference>
<dbReference type="Proteomes" id="UP001595844">
    <property type="component" value="Unassembled WGS sequence"/>
</dbReference>
<feature type="compositionally biased region" description="Low complexity" evidence="1">
    <location>
        <begin position="280"/>
        <end position="297"/>
    </location>
</feature>